<feature type="compositionally biased region" description="Low complexity" evidence="1">
    <location>
        <begin position="61"/>
        <end position="79"/>
    </location>
</feature>
<evidence type="ECO:0000313" key="2">
    <source>
        <dbReference type="EMBL" id="KAF7380614.1"/>
    </source>
</evidence>
<evidence type="ECO:0000256" key="1">
    <source>
        <dbReference type="SAM" id="MobiDB-lite"/>
    </source>
</evidence>
<name>A0A834MR54_VESGE</name>
<accession>A0A834MR54</accession>
<dbReference type="AlphaFoldDB" id="A0A834MR54"/>
<evidence type="ECO:0000313" key="3">
    <source>
        <dbReference type="Proteomes" id="UP000617340"/>
    </source>
</evidence>
<proteinExistence type="predicted"/>
<comment type="caution">
    <text evidence="2">The sequence shown here is derived from an EMBL/GenBank/DDBJ whole genome shotgun (WGS) entry which is preliminary data.</text>
</comment>
<keyword evidence="3" id="KW-1185">Reference proteome</keyword>
<reference evidence="2" key="1">
    <citation type="journal article" date="2020" name="G3 (Bethesda)">
        <title>High-Quality Assemblies for Three Invasive Social Wasps from the &lt;i&gt;Vespula&lt;/i&gt; Genus.</title>
        <authorList>
            <person name="Harrop T.W.R."/>
            <person name="Guhlin J."/>
            <person name="McLaughlin G.M."/>
            <person name="Permina E."/>
            <person name="Stockwell P."/>
            <person name="Gilligan J."/>
            <person name="Le Lec M.F."/>
            <person name="Gruber M.A.M."/>
            <person name="Quinn O."/>
            <person name="Lovegrove M."/>
            <person name="Duncan E.J."/>
            <person name="Remnant E.J."/>
            <person name="Van Eeckhoven J."/>
            <person name="Graham B."/>
            <person name="Knapp R.A."/>
            <person name="Langford K.W."/>
            <person name="Kronenberg Z."/>
            <person name="Press M.O."/>
            <person name="Eacker S.M."/>
            <person name="Wilson-Rankin E.E."/>
            <person name="Purcell J."/>
            <person name="Lester P.J."/>
            <person name="Dearden P.K."/>
        </authorList>
    </citation>
    <scope>NUCLEOTIDE SEQUENCE</scope>
    <source>
        <strain evidence="2">Linc-1</strain>
    </source>
</reference>
<feature type="compositionally biased region" description="Basic and acidic residues" evidence="1">
    <location>
        <begin position="22"/>
        <end position="49"/>
    </location>
</feature>
<feature type="compositionally biased region" description="Gly residues" evidence="1">
    <location>
        <begin position="7"/>
        <end position="21"/>
    </location>
</feature>
<feature type="region of interest" description="Disordered" evidence="1">
    <location>
        <begin position="1"/>
        <end position="79"/>
    </location>
</feature>
<dbReference type="EMBL" id="JACSDZ010000023">
    <property type="protein sequence ID" value="KAF7380614.1"/>
    <property type="molecule type" value="Genomic_DNA"/>
</dbReference>
<organism evidence="2 3">
    <name type="scientific">Vespula germanica</name>
    <name type="common">German yellow jacket</name>
    <name type="synonym">Paravespula germanica</name>
    <dbReference type="NCBI Taxonomy" id="30212"/>
    <lineage>
        <taxon>Eukaryota</taxon>
        <taxon>Metazoa</taxon>
        <taxon>Ecdysozoa</taxon>
        <taxon>Arthropoda</taxon>
        <taxon>Hexapoda</taxon>
        <taxon>Insecta</taxon>
        <taxon>Pterygota</taxon>
        <taxon>Neoptera</taxon>
        <taxon>Endopterygota</taxon>
        <taxon>Hymenoptera</taxon>
        <taxon>Apocrita</taxon>
        <taxon>Aculeata</taxon>
        <taxon>Vespoidea</taxon>
        <taxon>Vespidae</taxon>
        <taxon>Vespinae</taxon>
        <taxon>Vespula</taxon>
    </lineage>
</organism>
<gene>
    <name evidence="2" type="ORF">HZH68_016479</name>
</gene>
<dbReference type="Proteomes" id="UP000617340">
    <property type="component" value="Unassembled WGS sequence"/>
</dbReference>
<sequence>MGWVVDGDGGGGGDASDAGGGGRDRDGGRKEGRKEEVEPGRALKGEEDRKRKKREGFAYIGGTSSGSVSSSHSLSYADT</sequence>
<protein>
    <submittedName>
        <fullName evidence="2">Uncharacterized protein</fullName>
    </submittedName>
</protein>